<dbReference type="FunFam" id="1.25.40.800:FF:000001">
    <property type="entry name" value="CCR4-NOT transcription complex subunit 1"/>
    <property type="match status" value="1"/>
</dbReference>
<dbReference type="Pfam" id="PF16417">
    <property type="entry name" value="CNOT1_TTP_bind"/>
    <property type="match status" value="1"/>
</dbReference>
<sequence length="2570" mass="285953">MVMNPSKVAGHARFLLESFSDSEVDSIAQEICQLVEYGVETSIPVLKTCLDCFAARRSHPNTSQLEKLISLVFKRVLKHSNLISHALQDVEVTDEFVADLTNALDFSISDKISFALSLAESDDANAAGRNLLLAMIEQLCANSAQIESTEQVQNILLFLQTSEDLSTHLTSFLQILSSTQPKDDFSFALTPILSQQLHQADVLRSIDFHTEFDSILAEIDKEISVGDLMGELGCGVTADAQQCRDILSSFAPLTEATISRILANVARTCADLEDNHTTFSTFSLVLGCCIPTELSTPMSWSVDILIETIKQLQAPGTSWRKVIENLDHSGFDIPNKESFSFFMRLYKTASQDPFPLDAVCGSVWKNVEGQISFLKYAIASPPEVFTFMHSPRKLVYIDDNMHSHEHQLGLSNEAWLSLDLLDVLCQLAERGHTVLVSSLLQYPLAQCPKTLLTGMTHIKTAYNLIQREVVSAILPVIITNSQDSGFILNLWHQNTELVLWGILKAQNLKADRILNLIDICHELKVLSVVLESVPISFSIRLAVLASLRGYLDIENWLPNVLCVYKDLFAEECLKFVKNVHFSESEDFTSQHFHPSDPLSDVHLDATTSLLKVLKAHDNVITSSQLVDEIEKVNAAILDCNSKLQNGEAKVSSASNAYGDDIEAEANAYFHQMFSGQLSVDAMVQMLSRYKDSSVQREKSIFDCMIANLFEEYRFFPKYPERQLKIASILFGSVIKHQLISSLTLGMALRLVLDSLRKPADSKMFLFGSKALEQFVNRLVELPQYCNHILQISHLRSTHPELVTVIEQALSRISSGNLESEAVSNPGPSQSFPGNGEFSGSGIGQSAPQLPLPVQSQQKNEVHINDNSRVPSVPSIEAKTLLPSSSTTSADVSVIPKNPGISTSSLTSAGIVRPARGATSTRFGSALNIETLVAAAERRENAIEIPPSDVQDKISFIINNISTANIESKGKEFAEILPQQYYPWFAQYMVMKRASIEPNFHDLYLKFLDKVDSKLLFKEILQNTYENCKVLLGSELIKSSSEERSLLKNLGSWLGKLTIGRNYVLRAREIDPKSLIVEAYEKGLMIAVIPFTSKVLEPCQMSIAYQPPNPWTMAILGLLAEIYSMPNLKMNLKFDIEVLFKNLGVDLKEVAPTSLLKDRKREIDGNPDFSNKDLGVTHISQPQIIQEPKTISPLKQIDLPLDVADSPNTDDSSKLLSQYVAPQRVYTNTLMEDEKVSHLGLSDQLPSPQGLFPSTPSPLFSISQQLSAALPNIGNHVVINQKLSGFALHFPFHRVVPLAMDRAIKEIVSGIVQRSVCIACQTTKKLVLKDYTLEPDETRIYNAAHLMVASLAGSLAHVTCKEPLRTSISGHLRNSLQGMNIKNEALEQIVQLVTNDNLDLGCAAIEQAATEKAIQTIDADIDQQLSLRKKHRDGAGSSLFDPNMLSQNSVSFIPESLRPKPGHLSLSQQRVYEDFVQLPWQKQTTQTSHGLSAASSSSGDVGLSSSYGPASGKSASDFLSSARNARMDNVSQPLDISVEGFESPPVSLLSSQVDPAVDTAGLQFSKSLSTSELSLVESSDTAMKETGASLQTLTSAATMERLGGNNIIQPSLSTRDALEKYHIVTQKMEDLVANIAGDDEIQAVVSEVPEIILRCISRDEAALAVAQKAFKALYDNASSNLHVSANLAILVAVRDVCKRVVKELTSWVIYSEEERKLNKDITIGLIQRELLNLAEYNVHMAKYLDGGRNKSATDFSISLLQSLVTEESSVISELHSLVDALAKLSSKYGSPESLQQLIDIIRNPVTNTSDHSNSAIGIENNDKQSKDKKVVCNTTANTEENTNLEFVESESAGFRSRFFSSNCIDLNFKGVNQKKLSLKLLILNMLVSLRNLFVLCMICYLSPLLHIRLCVYILFQCFVSSVLCWYEFLVRLVNLSFLDCPLVWQVSTLFESWYQICEVSGANETACSQYVLHLHETGLLKGDNTTESFFRILLELSVAHCISSEEISSGAVQSPQQAQSPSFLIIDIYAKLVFSILKYLPEQESSSKLFLLSEIMAVTVRSIQKDAEDKKTSLNPRPYFRLFINWLLDLCSLDPGTDGANFQVLSAFANAFHALQPLKIPAFSFAWLELVSHRSFMPKLLTVNGQKGWPYVQRLLVDLLQFLEPFLRNAELGGPVNFLYKGTLRVLLVLLHDFPEFLCDYHFTFCDVIPSSCIQMRNIILSSFPRNMRLPDPSTPNLKIDLLPEIVEAPCILSEVDAALKAKQMKNDVDEYLALRQQNSAYLSELKQKLLLPSSEASSAGTRYSVPLINSLVLYTGIQAIQQLQAGETQAQNVVALHMFKYLSMELDTEGRYLFLNAIANQLRYPNNHTHYFSFIMLYLFFESDQEIVQEQITRVLLERLIVNRPHPWGLLITFIELIKNPRYGFWKQAFIRCAPEIEKLFESVARSCGGLKPPDEGMVSGGRVVHGVSDAGLSSEMHDVSERDELDEFLEEGKNVELMSPSTTNTPLRSRPTTPSPRRFRAEETCVPTKPAAPVTRTERSRLEDRTRFSQRGPPQEELRREEEDEDKAH</sequence>
<keyword evidence="3" id="KW-0805">Transcription regulation</keyword>
<organism evidence="13">
    <name type="scientific">Brassica campestris</name>
    <name type="common">Field mustard</name>
    <dbReference type="NCBI Taxonomy" id="3711"/>
    <lineage>
        <taxon>Eukaryota</taxon>
        <taxon>Viridiplantae</taxon>
        <taxon>Streptophyta</taxon>
        <taxon>Embryophyta</taxon>
        <taxon>Tracheophyta</taxon>
        <taxon>Spermatophyta</taxon>
        <taxon>Magnoliopsida</taxon>
        <taxon>eudicotyledons</taxon>
        <taxon>Gunneridae</taxon>
        <taxon>Pentapetalae</taxon>
        <taxon>rosids</taxon>
        <taxon>malvids</taxon>
        <taxon>Brassicales</taxon>
        <taxon>Brassicaceae</taxon>
        <taxon>Brassiceae</taxon>
        <taxon>Brassica</taxon>
    </lineage>
</organism>
<evidence type="ECO:0000256" key="4">
    <source>
        <dbReference type="ARBA" id="ARBA00023163"/>
    </source>
</evidence>
<dbReference type="InterPro" id="IPR038535">
    <property type="entry name" value="CNOT1_TTP_bind_sf"/>
</dbReference>
<evidence type="ECO:0000259" key="9">
    <source>
        <dbReference type="Pfam" id="PF16415"/>
    </source>
</evidence>
<dbReference type="FunFam" id="1.25.40.840:FF:000003">
    <property type="entry name" value="Transcription regulator"/>
    <property type="match status" value="1"/>
</dbReference>
<feature type="compositionally biased region" description="Low complexity" evidence="6">
    <location>
        <begin position="1487"/>
        <end position="1507"/>
    </location>
</feature>
<dbReference type="InterPro" id="IPR055454">
    <property type="entry name" value="CNOT1-like_NOT1_connector"/>
</dbReference>
<feature type="domain" description="CCR4-NOT transcription complex subunit 1 CAF1-binding" evidence="9">
    <location>
        <begin position="942"/>
        <end position="1161"/>
    </location>
</feature>
<evidence type="ECO:0000256" key="5">
    <source>
        <dbReference type="ARBA" id="ARBA00023242"/>
    </source>
</evidence>
<dbReference type="Pfam" id="PF25097">
    <property type="entry name" value="ARM_Cnot1"/>
    <property type="match status" value="1"/>
</dbReference>
<dbReference type="InterPro" id="IPR040398">
    <property type="entry name" value="Not1"/>
</dbReference>
<feature type="domain" description="CCR4-NOT transcription complex subunit 1 HEAT repeat" evidence="11">
    <location>
        <begin position="468"/>
        <end position="614"/>
    </location>
</feature>
<proteinExistence type="predicted"/>
<dbReference type="Pfam" id="PF12842">
    <property type="entry name" value="DUF3819"/>
    <property type="match status" value="1"/>
</dbReference>
<dbReference type="Pfam" id="PF16415">
    <property type="entry name" value="CNOT1_CAF1_bind"/>
    <property type="match status" value="1"/>
</dbReference>
<dbReference type="Gene3D" id="1.25.40.800">
    <property type="match status" value="1"/>
</dbReference>
<feature type="domain" description="CCR4-Not complex component Not1 C-terminal" evidence="7">
    <location>
        <begin position="2096"/>
        <end position="2445"/>
    </location>
</feature>
<dbReference type="GO" id="GO:0030015">
    <property type="term" value="C:CCR4-NOT core complex"/>
    <property type="evidence" value="ECO:0007669"/>
    <property type="project" value="InterPro"/>
</dbReference>
<keyword evidence="2" id="KW-0678">Repressor</keyword>
<feature type="compositionally biased region" description="Polar residues" evidence="6">
    <location>
        <begin position="843"/>
        <end position="854"/>
    </location>
</feature>
<dbReference type="Gene3D" id="1.25.40.790">
    <property type="match status" value="1"/>
</dbReference>
<comment type="subcellular location">
    <subcellularLocation>
        <location evidence="1">Nucleus</location>
    </subcellularLocation>
</comment>
<feature type="domain" description="CCR4-NOT transcription complex subunit 1-like NOT1 connector" evidence="12">
    <location>
        <begin position="1633"/>
        <end position="1802"/>
    </location>
</feature>
<evidence type="ECO:0000256" key="1">
    <source>
        <dbReference type="ARBA" id="ARBA00004123"/>
    </source>
</evidence>
<feature type="compositionally biased region" description="Low complexity" evidence="6">
    <location>
        <begin position="2500"/>
        <end position="2517"/>
    </location>
</feature>
<evidence type="ECO:0000259" key="12">
    <source>
        <dbReference type="Pfam" id="PF25097"/>
    </source>
</evidence>
<protein>
    <recommendedName>
        <fullName evidence="14">CCR4-NOT transcription complex subunit 1</fullName>
    </recommendedName>
</protein>
<evidence type="ECO:0008006" key="14">
    <source>
        <dbReference type="Google" id="ProtNLM"/>
    </source>
</evidence>
<feature type="region of interest" description="Disordered" evidence="6">
    <location>
        <begin position="1486"/>
        <end position="1514"/>
    </location>
</feature>
<dbReference type="Gene3D" id="1.25.40.180">
    <property type="match status" value="1"/>
</dbReference>
<gene>
    <name evidence="13" type="ORF">BRAA10T42293Z</name>
</gene>
<evidence type="ECO:0000256" key="6">
    <source>
        <dbReference type="SAM" id="MobiDB-lite"/>
    </source>
</evidence>
<dbReference type="Pfam" id="PF16418">
    <property type="entry name" value="CNOT1_HEAT"/>
    <property type="match status" value="1"/>
</dbReference>
<dbReference type="InterPro" id="IPR007196">
    <property type="entry name" value="CCR4-Not_Not1_C"/>
</dbReference>
<dbReference type="FunFam" id="1.25.40.790:FF:000002">
    <property type="entry name" value="Transcription regulator"/>
    <property type="match status" value="1"/>
</dbReference>
<evidence type="ECO:0000313" key="13">
    <source>
        <dbReference type="EMBL" id="VDD16580.1"/>
    </source>
</evidence>
<keyword evidence="5" id="KW-0539">Nucleus</keyword>
<keyword evidence="4" id="KW-0804">Transcription</keyword>
<dbReference type="Gene3D" id="1.25.40.840">
    <property type="entry name" value="CCR4-NOT transcription complex subunit 1 TTP binding domain"/>
    <property type="match status" value="1"/>
</dbReference>
<dbReference type="InterPro" id="IPR032193">
    <property type="entry name" value="CNOT1_TTP_bind"/>
</dbReference>
<feature type="region of interest" description="Disordered" evidence="6">
    <location>
        <begin position="2494"/>
        <end position="2570"/>
    </location>
</feature>
<evidence type="ECO:0000256" key="3">
    <source>
        <dbReference type="ARBA" id="ARBA00023015"/>
    </source>
</evidence>
<dbReference type="CDD" id="cd20710">
    <property type="entry name" value="NOT1_connector"/>
    <property type="match status" value="1"/>
</dbReference>
<feature type="region of interest" description="Disordered" evidence="6">
    <location>
        <begin position="816"/>
        <end position="854"/>
    </location>
</feature>
<feature type="domain" description="CCR4-NOT transcription complex subunit 1" evidence="8">
    <location>
        <begin position="1291"/>
        <end position="1431"/>
    </location>
</feature>
<dbReference type="GO" id="GO:0017148">
    <property type="term" value="P:negative regulation of translation"/>
    <property type="evidence" value="ECO:0007669"/>
    <property type="project" value="InterPro"/>
</dbReference>
<dbReference type="EMBL" id="LR031577">
    <property type="protein sequence ID" value="VDD16580.1"/>
    <property type="molecule type" value="Genomic_DNA"/>
</dbReference>
<accession>A0A3P6CPW5</accession>
<feature type="compositionally biased region" description="Basic and acidic residues" evidence="6">
    <location>
        <begin position="2555"/>
        <end position="2570"/>
    </location>
</feature>
<dbReference type="Pfam" id="PF04054">
    <property type="entry name" value="Not1"/>
    <property type="match status" value="1"/>
</dbReference>
<evidence type="ECO:0000259" key="7">
    <source>
        <dbReference type="Pfam" id="PF04054"/>
    </source>
</evidence>
<dbReference type="GO" id="GO:0005634">
    <property type="term" value="C:nucleus"/>
    <property type="evidence" value="ECO:0007669"/>
    <property type="project" value="UniProtKB-SubCell"/>
</dbReference>
<dbReference type="InterPro" id="IPR024557">
    <property type="entry name" value="CNOT1_dom_4"/>
</dbReference>
<dbReference type="GO" id="GO:0000289">
    <property type="term" value="P:nuclear-transcribed mRNA poly(A) tail shortening"/>
    <property type="evidence" value="ECO:0007669"/>
    <property type="project" value="UniProtKB-ARBA"/>
</dbReference>
<dbReference type="PANTHER" id="PTHR13162">
    <property type="entry name" value="CCR4-NOT TRANSCRIPTION COMPLEX"/>
    <property type="match status" value="1"/>
</dbReference>
<dbReference type="FunFam" id="1.25.40.180:FF:000012">
    <property type="entry name" value="Ccr4-Not transcription complex subunit"/>
    <property type="match status" value="1"/>
</dbReference>
<feature type="compositionally biased region" description="Basic and acidic residues" evidence="6">
    <location>
        <begin position="2537"/>
        <end position="2548"/>
    </location>
</feature>
<evidence type="ECO:0000259" key="10">
    <source>
        <dbReference type="Pfam" id="PF16417"/>
    </source>
</evidence>
<evidence type="ECO:0000259" key="8">
    <source>
        <dbReference type="Pfam" id="PF12842"/>
    </source>
</evidence>
<dbReference type="InterPro" id="IPR032194">
    <property type="entry name" value="CNOT1_HEAT"/>
</dbReference>
<reference evidence="13" key="1">
    <citation type="submission" date="2018-11" db="EMBL/GenBank/DDBJ databases">
        <authorList>
            <consortium name="Genoscope - CEA"/>
            <person name="William W."/>
        </authorList>
    </citation>
    <scope>NUCLEOTIDE SEQUENCE</scope>
</reference>
<dbReference type="InterPro" id="IPR032191">
    <property type="entry name" value="CNOT1_CAF1_bind"/>
</dbReference>
<name>A0A3P6CPW5_BRACM</name>
<evidence type="ECO:0000256" key="2">
    <source>
        <dbReference type="ARBA" id="ARBA00022491"/>
    </source>
</evidence>
<dbReference type="PANTHER" id="PTHR13162:SF13">
    <property type="entry name" value="BNACNNG58980D PROTEIN"/>
    <property type="match status" value="1"/>
</dbReference>
<feature type="domain" description="CCR4-NOT transcription complex subunit 1 TTP binding" evidence="10">
    <location>
        <begin position="641"/>
        <end position="811"/>
    </location>
</feature>
<evidence type="ECO:0000259" key="11">
    <source>
        <dbReference type="Pfam" id="PF16418"/>
    </source>
</evidence>
<feature type="compositionally biased region" description="Polar residues" evidence="6">
    <location>
        <begin position="816"/>
        <end position="832"/>
    </location>
</feature>